<sequence length="827" mass="92703">MIIINRHIHHLSAELDRVQQKINDGLPSPTHILSEYPYGTSKDIATLLKLIQSLSVQSLSQPLLRAAQVRALISKFPHSLLKGQELPDETVAYVLDVSWILAAKAFLQVLGITINVLLEHTHSIGEEALYWADVSGSNWYTGAYAVQTAPGRLWHFLRRSLLHMEEDGTRKAVTPTASVSWARFYNIVHQCLDPHAMLSLRARLLSSFTTHRSEIRQKCKALGAMRMRNASGIGLLMGQCSLLKTEIDSEFASDDRLRDAVFRSVLTLKVLLQRVVHEGTEYEFEERVITAVEREIVRSQSEMAKFLQTPQYVVEQLFNILDELLPDYSASSKRAISHHGRPSCLVRYWLPLSLGVLSTSTFLRLLSSRQHELIRWIFNIGSTACEFWGNWVVEPTRRLIGTIRHDEKSEIALMSKNSLEADRASLERMVLDFVFDRPESEKELGAKQIDTLTARIREGDLTPVLRAYEKDLRKPFIGTVRGDLVRALLIQFQKTKVDVEIAIGGIDSLLKSQELVFGFVSLTPGIMVTYAFLRWAVGVFGNRKGLQVGRRKHELRHALRDVDRTLTLSTPTDSGVLTYKDYGLLVCGADILLQKAATVLRGADLRDFQEDIGDLLDIHIGIQRQTQVIKLLLIGDSGVGKSCCLLRFSEDSFTPSFITTIGIDFKIRTIELDGKRVKLQIWDTAGQERFRTITTAYYRGAMGILLVYDVTDERSFQSKFLPHPNNDLTLTAAAEGVHKILIGNKCDWEEKRAVSTEQGQQLADELGIPFLEVSAKNNINIEKAFYSLASAIKKGMDTSKTEQVGSQGVNIDHHGSGTSGSTGGKCC</sequence>
<dbReference type="PANTHER" id="PTHR28234">
    <property type="entry name" value="NUCLEAR CONTROL OF ATPASE PROTEIN 2"/>
    <property type="match status" value="1"/>
</dbReference>
<organism evidence="17 20">
    <name type="scientific">Aspergillus felis</name>
    <dbReference type="NCBI Taxonomy" id="1287682"/>
    <lineage>
        <taxon>Eukaryota</taxon>
        <taxon>Fungi</taxon>
        <taxon>Dikarya</taxon>
        <taxon>Ascomycota</taxon>
        <taxon>Pezizomycotina</taxon>
        <taxon>Eurotiomycetes</taxon>
        <taxon>Eurotiomycetidae</taxon>
        <taxon>Eurotiales</taxon>
        <taxon>Aspergillaceae</taxon>
        <taxon>Aspergillus</taxon>
        <taxon>Aspergillus subgen. Fumigati</taxon>
    </lineage>
</organism>
<reference evidence="17" key="1">
    <citation type="submission" date="2020-06" db="EMBL/GenBank/DDBJ databases">
        <title>Draft genome sequences of strains closely related to Aspergillus parafelis and Aspergillus hiratsukae.</title>
        <authorList>
            <person name="Dos Santos R.A.C."/>
            <person name="Rivero-Menendez O."/>
            <person name="Steenwyk J.L."/>
            <person name="Mead M.E."/>
            <person name="Goldman G.H."/>
            <person name="Alastruey-Izquierdo A."/>
            <person name="Rokas A."/>
        </authorList>
    </citation>
    <scope>NUCLEOTIDE SEQUENCE</scope>
    <source>
        <strain evidence="17">CNM-CM5623</strain>
        <strain evidence="18">CNM-CM7691</strain>
    </source>
</reference>
<dbReference type="Proteomes" id="UP000641853">
    <property type="component" value="Unassembled WGS sequence"/>
</dbReference>
<evidence type="ECO:0000256" key="7">
    <source>
        <dbReference type="ARBA" id="ARBA00022741"/>
    </source>
</evidence>
<dbReference type="PANTHER" id="PTHR28234:SF1">
    <property type="entry name" value="NUCLEAR CONTROL OF ATPASE PROTEIN 2"/>
    <property type="match status" value="1"/>
</dbReference>
<dbReference type="SMART" id="SM00174">
    <property type="entry name" value="RHO"/>
    <property type="match status" value="1"/>
</dbReference>
<keyword evidence="19" id="KW-1185">Reference proteome</keyword>
<dbReference type="SMART" id="SM00176">
    <property type="entry name" value="RAN"/>
    <property type="match status" value="1"/>
</dbReference>
<accession>A0A8H6V1L5</accession>
<dbReference type="AlphaFoldDB" id="A0A8H6V1L5"/>
<evidence type="ECO:0000256" key="14">
    <source>
        <dbReference type="ARBA" id="ARBA00023289"/>
    </source>
</evidence>
<dbReference type="PROSITE" id="PS51419">
    <property type="entry name" value="RAB"/>
    <property type="match status" value="1"/>
</dbReference>
<feature type="region of interest" description="Disordered" evidence="16">
    <location>
        <begin position="808"/>
        <end position="827"/>
    </location>
</feature>
<keyword evidence="14" id="KW-0636">Prenylation</keyword>
<proteinExistence type="inferred from homology"/>
<dbReference type="GO" id="GO:0005741">
    <property type="term" value="C:mitochondrial outer membrane"/>
    <property type="evidence" value="ECO:0007669"/>
    <property type="project" value="TreeGrafter"/>
</dbReference>
<dbReference type="EMBL" id="JACBAG010001705">
    <property type="protein sequence ID" value="KAF7183698.1"/>
    <property type="molecule type" value="Genomic_DNA"/>
</dbReference>
<protein>
    <recommendedName>
        <fullName evidence="21">Rab GTPase SrgA</fullName>
    </recommendedName>
</protein>
<dbReference type="GO" id="GO:0015031">
    <property type="term" value="P:protein transport"/>
    <property type="evidence" value="ECO:0007669"/>
    <property type="project" value="UniProtKB-KW"/>
</dbReference>
<evidence type="ECO:0000256" key="1">
    <source>
        <dbReference type="ARBA" id="ARBA00004225"/>
    </source>
</evidence>
<dbReference type="InterPro" id="IPR027417">
    <property type="entry name" value="P-loop_NTPase"/>
</dbReference>
<keyword evidence="6" id="KW-0812">Transmembrane</keyword>
<evidence type="ECO:0000313" key="17">
    <source>
        <dbReference type="EMBL" id="KAF7172034.1"/>
    </source>
</evidence>
<evidence type="ECO:0000256" key="3">
    <source>
        <dbReference type="ARBA" id="ARBA00006270"/>
    </source>
</evidence>
<evidence type="ECO:0000256" key="16">
    <source>
        <dbReference type="SAM" id="MobiDB-lite"/>
    </source>
</evidence>
<keyword evidence="8" id="KW-0653">Protein transport</keyword>
<evidence type="ECO:0000313" key="20">
    <source>
        <dbReference type="Proteomes" id="UP000654922"/>
    </source>
</evidence>
<dbReference type="InterPro" id="IPR013946">
    <property type="entry name" value="NCA2-like"/>
</dbReference>
<dbReference type="InterPro" id="IPR001806">
    <property type="entry name" value="Small_GTPase"/>
</dbReference>
<dbReference type="SMART" id="SM00173">
    <property type="entry name" value="RAS"/>
    <property type="match status" value="1"/>
</dbReference>
<keyword evidence="13" id="KW-0449">Lipoprotein</keyword>
<keyword evidence="4" id="KW-0813">Transport</keyword>
<dbReference type="FunFam" id="3.40.50.300:FF:000363">
    <property type="entry name" value="Secretion related GTPase srgA"/>
    <property type="match status" value="1"/>
</dbReference>
<dbReference type="GO" id="GO:0005886">
    <property type="term" value="C:plasma membrane"/>
    <property type="evidence" value="ECO:0007669"/>
    <property type="project" value="UniProtKB-SubCell"/>
</dbReference>
<dbReference type="OrthoDB" id="413313at2759"/>
<dbReference type="NCBIfam" id="TIGR00231">
    <property type="entry name" value="small_GTP"/>
    <property type="match status" value="1"/>
</dbReference>
<dbReference type="SUPFAM" id="SSF52540">
    <property type="entry name" value="P-loop containing nucleoside triphosphate hydrolases"/>
    <property type="match status" value="1"/>
</dbReference>
<evidence type="ECO:0000256" key="6">
    <source>
        <dbReference type="ARBA" id="ARBA00022692"/>
    </source>
</evidence>
<dbReference type="CDD" id="cd01867">
    <property type="entry name" value="Rab8_Rab10_Rab13_like"/>
    <property type="match status" value="1"/>
</dbReference>
<keyword evidence="5" id="KW-1003">Cell membrane</keyword>
<comment type="function">
    <text evidence="15">Protein transport. Probably involved in vesicular traffic.</text>
</comment>
<evidence type="ECO:0000256" key="12">
    <source>
        <dbReference type="ARBA" id="ARBA00023136"/>
    </source>
</evidence>
<feature type="compositionally biased region" description="Gly residues" evidence="16">
    <location>
        <begin position="817"/>
        <end position="827"/>
    </location>
</feature>
<evidence type="ECO:0000256" key="8">
    <source>
        <dbReference type="ARBA" id="ARBA00022927"/>
    </source>
</evidence>
<keyword evidence="7" id="KW-0547">Nucleotide-binding</keyword>
<dbReference type="Proteomes" id="UP000654922">
    <property type="component" value="Unassembled WGS sequence"/>
</dbReference>
<name>A0A8H6V1L5_9EURO</name>
<keyword evidence="11" id="KW-0342">GTP-binding</keyword>
<gene>
    <name evidence="17" type="ORF">CNMCM5623_004344</name>
    <name evidence="18" type="ORF">CNMCM7691_004048</name>
</gene>
<evidence type="ECO:0000256" key="9">
    <source>
        <dbReference type="ARBA" id="ARBA00022989"/>
    </source>
</evidence>
<dbReference type="SMART" id="SM00175">
    <property type="entry name" value="RAB"/>
    <property type="match status" value="1"/>
</dbReference>
<evidence type="ECO:0000256" key="15">
    <source>
        <dbReference type="ARBA" id="ARBA00025673"/>
    </source>
</evidence>
<evidence type="ECO:0000256" key="11">
    <source>
        <dbReference type="ARBA" id="ARBA00023134"/>
    </source>
</evidence>
<keyword evidence="12" id="KW-0472">Membrane</keyword>
<dbReference type="PROSITE" id="PS51421">
    <property type="entry name" value="RAS"/>
    <property type="match status" value="1"/>
</dbReference>
<dbReference type="Gene3D" id="3.40.50.300">
    <property type="entry name" value="P-loop containing nucleotide triphosphate hydrolases"/>
    <property type="match status" value="1"/>
</dbReference>
<evidence type="ECO:0000256" key="5">
    <source>
        <dbReference type="ARBA" id="ARBA00022475"/>
    </source>
</evidence>
<evidence type="ECO:0000313" key="18">
    <source>
        <dbReference type="EMBL" id="KAF7183698.1"/>
    </source>
</evidence>
<comment type="subcellular location">
    <subcellularLocation>
        <location evidence="2">Cell membrane</location>
        <topology evidence="2">Lipid-anchor</topology>
        <orientation evidence="2">Cytoplasmic side</orientation>
    </subcellularLocation>
    <subcellularLocation>
        <location evidence="1">Mitochondrion membrane</location>
        <topology evidence="1">Multi-pass membrane protein</topology>
    </subcellularLocation>
</comment>
<dbReference type="InterPro" id="IPR005225">
    <property type="entry name" value="Small_GTP-bd"/>
</dbReference>
<evidence type="ECO:0000256" key="4">
    <source>
        <dbReference type="ARBA" id="ARBA00022448"/>
    </source>
</evidence>
<comment type="similarity">
    <text evidence="3">Belongs to the small GTPase superfamily. Rab family.</text>
</comment>
<evidence type="ECO:0000313" key="19">
    <source>
        <dbReference type="Proteomes" id="UP000641853"/>
    </source>
</evidence>
<dbReference type="PRINTS" id="PR00449">
    <property type="entry name" value="RASTRNSFRMNG"/>
</dbReference>
<dbReference type="EMBL" id="JACBAE010001156">
    <property type="protein sequence ID" value="KAF7172034.1"/>
    <property type="molecule type" value="Genomic_DNA"/>
</dbReference>
<keyword evidence="9" id="KW-1133">Transmembrane helix</keyword>
<comment type="caution">
    <text evidence="17">The sequence shown here is derived from an EMBL/GenBank/DDBJ whole genome shotgun (WGS) entry which is preliminary data.</text>
</comment>
<evidence type="ECO:0000256" key="10">
    <source>
        <dbReference type="ARBA" id="ARBA00023128"/>
    </source>
</evidence>
<dbReference type="Pfam" id="PF08637">
    <property type="entry name" value="NCA2"/>
    <property type="match status" value="1"/>
</dbReference>
<dbReference type="GO" id="GO:0005525">
    <property type="term" value="F:GTP binding"/>
    <property type="evidence" value="ECO:0007669"/>
    <property type="project" value="UniProtKB-KW"/>
</dbReference>
<dbReference type="GO" id="GO:0003924">
    <property type="term" value="F:GTPase activity"/>
    <property type="evidence" value="ECO:0007669"/>
    <property type="project" value="InterPro"/>
</dbReference>
<keyword evidence="10" id="KW-0496">Mitochondrion</keyword>
<evidence type="ECO:0000256" key="2">
    <source>
        <dbReference type="ARBA" id="ARBA00004342"/>
    </source>
</evidence>
<evidence type="ECO:0008006" key="21">
    <source>
        <dbReference type="Google" id="ProtNLM"/>
    </source>
</evidence>
<evidence type="ECO:0000256" key="13">
    <source>
        <dbReference type="ARBA" id="ARBA00023288"/>
    </source>
</evidence>